<evidence type="ECO:0000256" key="5">
    <source>
        <dbReference type="ARBA" id="ARBA00022692"/>
    </source>
</evidence>
<dbReference type="PANTHER" id="PTHR34979">
    <property type="entry name" value="INNER MEMBRANE PROTEIN YGAZ"/>
    <property type="match status" value="1"/>
</dbReference>
<proteinExistence type="inferred from homology"/>
<comment type="similarity">
    <text evidence="2">Belongs to the AzlC family.</text>
</comment>
<dbReference type="EMBL" id="DVHU01000092">
    <property type="protein sequence ID" value="HIR93816.1"/>
    <property type="molecule type" value="Genomic_DNA"/>
</dbReference>
<reference evidence="9" key="2">
    <citation type="journal article" date="2021" name="PeerJ">
        <title>Extensive microbial diversity within the chicken gut microbiome revealed by metagenomics and culture.</title>
        <authorList>
            <person name="Gilroy R."/>
            <person name="Ravi A."/>
            <person name="Getino M."/>
            <person name="Pursley I."/>
            <person name="Horton D.L."/>
            <person name="Alikhan N.F."/>
            <person name="Baker D."/>
            <person name="Gharbi K."/>
            <person name="Hall N."/>
            <person name="Watson M."/>
            <person name="Adriaenssens E.M."/>
            <person name="Foster-Nyarko E."/>
            <person name="Jarju S."/>
            <person name="Secka A."/>
            <person name="Antonio M."/>
            <person name="Oren A."/>
            <person name="Chaudhuri R.R."/>
            <person name="La Ragione R."/>
            <person name="Hildebrand F."/>
            <person name="Pallen M.J."/>
        </authorList>
    </citation>
    <scope>NUCLEOTIDE SEQUENCE</scope>
    <source>
        <strain evidence="9">ChiSxjej1B13-7041</strain>
    </source>
</reference>
<keyword evidence="6 8" id="KW-1133">Transmembrane helix</keyword>
<feature type="transmembrane region" description="Helical" evidence="8">
    <location>
        <begin position="60"/>
        <end position="83"/>
    </location>
</feature>
<reference evidence="9" key="1">
    <citation type="submission" date="2020-10" db="EMBL/GenBank/DDBJ databases">
        <authorList>
            <person name="Gilroy R."/>
        </authorList>
    </citation>
    <scope>NUCLEOTIDE SEQUENCE</scope>
    <source>
        <strain evidence="9">ChiSxjej1B13-7041</strain>
    </source>
</reference>
<accession>A0A9D1EL78</accession>
<keyword evidence="7 8" id="KW-0472">Membrane</keyword>
<gene>
    <name evidence="9" type="ORF">IAB98_10415</name>
</gene>
<evidence type="ECO:0000256" key="2">
    <source>
        <dbReference type="ARBA" id="ARBA00010735"/>
    </source>
</evidence>
<feature type="transmembrane region" description="Helical" evidence="8">
    <location>
        <begin position="127"/>
        <end position="150"/>
    </location>
</feature>
<dbReference type="Pfam" id="PF03591">
    <property type="entry name" value="AzlC"/>
    <property type="match status" value="1"/>
</dbReference>
<dbReference type="GO" id="GO:0005886">
    <property type="term" value="C:plasma membrane"/>
    <property type="evidence" value="ECO:0007669"/>
    <property type="project" value="UniProtKB-SubCell"/>
</dbReference>
<organism evidence="9 10">
    <name type="scientific">Candidatus Egerieimonas intestinavium</name>
    <dbReference type="NCBI Taxonomy" id="2840777"/>
    <lineage>
        <taxon>Bacteria</taxon>
        <taxon>Bacillati</taxon>
        <taxon>Bacillota</taxon>
        <taxon>Clostridia</taxon>
        <taxon>Lachnospirales</taxon>
        <taxon>Lachnospiraceae</taxon>
        <taxon>Lachnospiraceae incertae sedis</taxon>
        <taxon>Candidatus Egerieimonas</taxon>
    </lineage>
</organism>
<evidence type="ECO:0000256" key="6">
    <source>
        <dbReference type="ARBA" id="ARBA00022989"/>
    </source>
</evidence>
<keyword evidence="3" id="KW-0813">Transport</keyword>
<dbReference type="AlphaFoldDB" id="A0A9D1EL78"/>
<comment type="caution">
    <text evidence="9">The sequence shown here is derived from an EMBL/GenBank/DDBJ whole genome shotgun (WGS) entry which is preliminary data.</text>
</comment>
<feature type="transmembrane region" description="Helical" evidence="8">
    <location>
        <begin position="182"/>
        <end position="201"/>
    </location>
</feature>
<evidence type="ECO:0000256" key="7">
    <source>
        <dbReference type="ARBA" id="ARBA00023136"/>
    </source>
</evidence>
<sequence>MNRNEFMLGIRNGIPICLGYFSVSLAFGVTAVLSGLPAWAAVVISVTNLTSAGQFAGANLIVSGGTYVEVAVSMLIINIRYFLMSLSLSQKVEERMTLGQRLAVAFGITDEIFAVAIQQPRPLSASYMAGLIATPVLGWSGGTLVGAVATSVLPPMISNALGIALYGMFIAIIIPPAREKRSVLFAVLLAAALSSAFYYLPMLKAVSSGWSIILVTLAVSGLAALLFPIDPERGEEKQ</sequence>
<dbReference type="GO" id="GO:1903785">
    <property type="term" value="P:L-valine transmembrane transport"/>
    <property type="evidence" value="ECO:0007669"/>
    <property type="project" value="TreeGrafter"/>
</dbReference>
<feature type="transmembrane region" description="Helical" evidence="8">
    <location>
        <begin position="156"/>
        <end position="175"/>
    </location>
</feature>
<protein>
    <submittedName>
        <fullName evidence="9">AzlC family ABC transporter permease</fullName>
    </submittedName>
</protein>
<feature type="transmembrane region" description="Helical" evidence="8">
    <location>
        <begin position="12"/>
        <end position="40"/>
    </location>
</feature>
<keyword evidence="5 8" id="KW-0812">Transmembrane</keyword>
<comment type="subcellular location">
    <subcellularLocation>
        <location evidence="1">Cell membrane</location>
        <topology evidence="1">Multi-pass membrane protein</topology>
    </subcellularLocation>
</comment>
<evidence type="ECO:0000256" key="1">
    <source>
        <dbReference type="ARBA" id="ARBA00004651"/>
    </source>
</evidence>
<evidence type="ECO:0000256" key="3">
    <source>
        <dbReference type="ARBA" id="ARBA00022448"/>
    </source>
</evidence>
<dbReference type="InterPro" id="IPR011606">
    <property type="entry name" value="Brnchd-chn_aa_trnsp_permease"/>
</dbReference>
<evidence type="ECO:0000313" key="10">
    <source>
        <dbReference type="Proteomes" id="UP000886841"/>
    </source>
</evidence>
<evidence type="ECO:0000256" key="8">
    <source>
        <dbReference type="SAM" id="Phobius"/>
    </source>
</evidence>
<dbReference type="Proteomes" id="UP000886841">
    <property type="component" value="Unassembled WGS sequence"/>
</dbReference>
<keyword evidence="4" id="KW-1003">Cell membrane</keyword>
<dbReference type="PANTHER" id="PTHR34979:SF1">
    <property type="entry name" value="INNER MEMBRANE PROTEIN YGAZ"/>
    <property type="match status" value="1"/>
</dbReference>
<evidence type="ECO:0000256" key="4">
    <source>
        <dbReference type="ARBA" id="ARBA00022475"/>
    </source>
</evidence>
<feature type="transmembrane region" description="Helical" evidence="8">
    <location>
        <begin position="207"/>
        <end position="229"/>
    </location>
</feature>
<evidence type="ECO:0000313" key="9">
    <source>
        <dbReference type="EMBL" id="HIR93816.1"/>
    </source>
</evidence>
<name>A0A9D1EL78_9FIRM</name>